<proteinExistence type="predicted"/>
<dbReference type="AlphaFoldDB" id="A0A939IFV9"/>
<evidence type="ECO:0000256" key="8">
    <source>
        <dbReference type="ARBA" id="ARBA00023235"/>
    </source>
</evidence>
<dbReference type="Proteomes" id="UP000664545">
    <property type="component" value="Unassembled WGS sequence"/>
</dbReference>
<feature type="binding site" evidence="9">
    <location>
        <position position="79"/>
    </location>
    <ligand>
        <name>[4Fe-4S] cluster</name>
        <dbReference type="ChEBI" id="CHEBI:49883"/>
        <note>4Fe-4S-S-AdoMet</note>
    </ligand>
</feature>
<dbReference type="EMBL" id="JAFJZZ010000001">
    <property type="protein sequence ID" value="MBN7771985.1"/>
    <property type="molecule type" value="Genomic_DNA"/>
</dbReference>
<evidence type="ECO:0000256" key="7">
    <source>
        <dbReference type="ARBA" id="ARBA00023014"/>
    </source>
</evidence>
<dbReference type="Gene3D" id="3.20.20.70">
    <property type="entry name" value="Aldolase class I"/>
    <property type="match status" value="1"/>
</dbReference>
<dbReference type="GO" id="GO:0051539">
    <property type="term" value="F:4 iron, 4 sulfur cluster binding"/>
    <property type="evidence" value="ECO:0007669"/>
    <property type="project" value="UniProtKB-KW"/>
</dbReference>
<dbReference type="PANTHER" id="PTHR30538">
    <property type="entry name" value="LYSINE 2,3-AMINOMUTASE-RELATED"/>
    <property type="match status" value="1"/>
</dbReference>
<gene>
    <name evidence="12" type="ORF">JYB65_01230</name>
</gene>
<dbReference type="CDD" id="cd01335">
    <property type="entry name" value="Radical_SAM"/>
    <property type="match status" value="1"/>
</dbReference>
<feature type="modified residue" description="N6-(pyridoxal phosphate)lysine" evidence="10">
    <location>
        <position position="291"/>
    </location>
</feature>
<name>A0A939IFV9_CLOAM</name>
<dbReference type="SUPFAM" id="SSF102114">
    <property type="entry name" value="Radical SAM enzymes"/>
    <property type="match status" value="1"/>
</dbReference>
<evidence type="ECO:0000256" key="9">
    <source>
        <dbReference type="PIRSR" id="PIRSR004911-1"/>
    </source>
</evidence>
<evidence type="ECO:0000256" key="4">
    <source>
        <dbReference type="ARBA" id="ARBA00022723"/>
    </source>
</evidence>
<dbReference type="SFLD" id="SFLDG01070">
    <property type="entry name" value="PLP-dependent"/>
    <property type="match status" value="1"/>
</dbReference>
<keyword evidence="6" id="KW-0408">Iron</keyword>
<feature type="binding site" evidence="9">
    <location>
        <position position="86"/>
    </location>
    <ligand>
        <name>[4Fe-4S] cluster</name>
        <dbReference type="ChEBI" id="CHEBI:49883"/>
        <note>4Fe-4S-S-AdoMet</note>
    </ligand>
</feature>
<dbReference type="InterPro" id="IPR058240">
    <property type="entry name" value="rSAM_sf"/>
</dbReference>
<evidence type="ECO:0000256" key="1">
    <source>
        <dbReference type="ARBA" id="ARBA00001933"/>
    </source>
</evidence>
<feature type="domain" description="Radical SAM core" evidence="11">
    <location>
        <begin position="65"/>
        <end position="297"/>
    </location>
</feature>
<evidence type="ECO:0000256" key="2">
    <source>
        <dbReference type="ARBA" id="ARBA00022485"/>
    </source>
</evidence>
<evidence type="ECO:0000256" key="6">
    <source>
        <dbReference type="ARBA" id="ARBA00023004"/>
    </source>
</evidence>
<dbReference type="GO" id="GO:0046872">
    <property type="term" value="F:metal ion binding"/>
    <property type="evidence" value="ECO:0007669"/>
    <property type="project" value="UniProtKB-KW"/>
</dbReference>
<dbReference type="PIRSF" id="PIRSF004911">
    <property type="entry name" value="DUF160"/>
    <property type="match status" value="1"/>
</dbReference>
<dbReference type="InterPro" id="IPR013785">
    <property type="entry name" value="Aldolase_TIM"/>
</dbReference>
<dbReference type="PROSITE" id="PS51918">
    <property type="entry name" value="RADICAL_SAM"/>
    <property type="match status" value="1"/>
</dbReference>
<dbReference type="Pfam" id="PF12544">
    <property type="entry name" value="LAM_C"/>
    <property type="match status" value="1"/>
</dbReference>
<dbReference type="SFLD" id="SFLDS00029">
    <property type="entry name" value="Radical_SAM"/>
    <property type="match status" value="1"/>
</dbReference>
<keyword evidence="8" id="KW-0413">Isomerase</keyword>
<evidence type="ECO:0000313" key="13">
    <source>
        <dbReference type="Proteomes" id="UP000664545"/>
    </source>
</evidence>
<accession>A0A939IFV9</accession>
<dbReference type="InterPro" id="IPR007197">
    <property type="entry name" value="rSAM"/>
</dbReference>
<evidence type="ECO:0000256" key="5">
    <source>
        <dbReference type="ARBA" id="ARBA00022898"/>
    </source>
</evidence>
<keyword evidence="13" id="KW-1185">Reference proteome</keyword>
<evidence type="ECO:0000256" key="10">
    <source>
        <dbReference type="PIRSR" id="PIRSR603739-50"/>
    </source>
</evidence>
<keyword evidence="2 9" id="KW-0004">4Fe-4S</keyword>
<reference evidence="12" key="1">
    <citation type="submission" date="2021-02" db="EMBL/GenBank/DDBJ databases">
        <title>Abyssanaerobacter marinus gen.nov., sp., nov, anaerobic bacterium isolated from the Onnuri vent field of Indian Ocean and suggestion of Mogibacteriaceae fam. nov., and proposal of reclassification of ambiguous this family's genus member.</title>
        <authorList>
            <person name="Kim Y.J."/>
            <person name="Yang J.-A."/>
        </authorList>
    </citation>
    <scope>NUCLEOTIDE SEQUENCE</scope>
    <source>
        <strain evidence="12">DSM 2634</strain>
    </source>
</reference>
<dbReference type="InterPro" id="IPR025895">
    <property type="entry name" value="LAM_C_dom"/>
</dbReference>
<feature type="binding site" evidence="9">
    <location>
        <position position="83"/>
    </location>
    <ligand>
        <name>[4Fe-4S] cluster</name>
        <dbReference type="ChEBI" id="CHEBI:49883"/>
        <note>4Fe-4S-S-AdoMet</note>
    </ligand>
</feature>
<keyword evidence="5 10" id="KW-0663">Pyridoxal phosphate</keyword>
<keyword evidence="4 9" id="KW-0479">Metal-binding</keyword>
<organism evidence="12 13">
    <name type="scientific">Clostridium aminobutyricum</name>
    <dbReference type="NCBI Taxonomy" id="33953"/>
    <lineage>
        <taxon>Bacteria</taxon>
        <taxon>Bacillati</taxon>
        <taxon>Bacillota</taxon>
        <taxon>Clostridia</taxon>
        <taxon>Eubacteriales</taxon>
        <taxon>Clostridiaceae</taxon>
        <taxon>Clostridium</taxon>
    </lineage>
</organism>
<evidence type="ECO:0000259" key="11">
    <source>
        <dbReference type="PROSITE" id="PS51918"/>
    </source>
</evidence>
<keyword evidence="7 9" id="KW-0411">Iron-sulfur</keyword>
<dbReference type="GO" id="GO:0016853">
    <property type="term" value="F:isomerase activity"/>
    <property type="evidence" value="ECO:0007669"/>
    <property type="project" value="UniProtKB-KW"/>
</dbReference>
<sequence>MNNKTDVLKNKFTKKIEEIIDYDRPNDPVSLQFLTDIEKESIILKEEISDPIGDDRCSKIKGIIHRYPDRVLLIPKGDCLVTCRFCFRKWKLPHEKTELTYEELEGALDYIRSDPQIWEVVLSGGEPLATSEEKLEYIFKQLNNIPHIGVIRIHTRLPIVAPELVTEKTIKILKKNKPVFIVIHCNNEKEITDDVKKCCDLFVDSGIPLLSQTALLKGVNSEAEDLEALFRKLITIRVKPYYLHHCDLVEGTGHFRTTIKEGQALMRKLRGNVSGICQPTYVLDIPNGYGKVPIGPDYVSFDANELITVMDYAGTQHQYPPQ</sequence>
<dbReference type="PANTHER" id="PTHR30538:SF1">
    <property type="entry name" value="L-LYSINE 2,3-AMINOMUTASE"/>
    <property type="match status" value="1"/>
</dbReference>
<comment type="cofactor">
    <cofactor evidence="1 10">
        <name>pyridoxal 5'-phosphate</name>
        <dbReference type="ChEBI" id="CHEBI:597326"/>
    </cofactor>
</comment>
<keyword evidence="3" id="KW-0949">S-adenosyl-L-methionine</keyword>
<evidence type="ECO:0000256" key="3">
    <source>
        <dbReference type="ARBA" id="ARBA00022691"/>
    </source>
</evidence>
<evidence type="ECO:0000313" key="12">
    <source>
        <dbReference type="EMBL" id="MBN7771985.1"/>
    </source>
</evidence>
<dbReference type="RefSeq" id="WP_206580764.1">
    <property type="nucleotide sequence ID" value="NZ_JAFJZZ010000001.1"/>
</dbReference>
<protein>
    <submittedName>
        <fullName evidence="12">KamA family radical SAM protein</fullName>
    </submittedName>
</protein>
<dbReference type="InterPro" id="IPR003739">
    <property type="entry name" value="Lys_aminomutase/Glu_NH3_mut"/>
</dbReference>
<comment type="caution">
    <text evidence="12">The sequence shown here is derived from an EMBL/GenBank/DDBJ whole genome shotgun (WGS) entry which is preliminary data.</text>
</comment>
<dbReference type="NCBIfam" id="TIGR00238">
    <property type="entry name" value="KamA family radical SAM protein"/>
    <property type="match status" value="1"/>
</dbReference>
<dbReference type="Pfam" id="PF04055">
    <property type="entry name" value="Radical_SAM"/>
    <property type="match status" value="1"/>
</dbReference>